<dbReference type="GO" id="GO:0009294">
    <property type="term" value="P:DNA-mediated transformation"/>
    <property type="evidence" value="ECO:0007669"/>
    <property type="project" value="InterPro"/>
</dbReference>
<dbReference type="NCBIfam" id="TIGR00732">
    <property type="entry name" value="dprA"/>
    <property type="match status" value="1"/>
</dbReference>
<dbReference type="Pfam" id="PF02481">
    <property type="entry name" value="DNA_processg_A"/>
    <property type="match status" value="1"/>
</dbReference>
<dbReference type="DNASU" id="4915866"/>
<dbReference type="OrthoDB" id="9785707at2"/>
<accession>Q18BD7</accession>
<dbReference type="SMR" id="Q18BD7"/>
<dbReference type="eggNOG" id="COG0758">
    <property type="taxonomic scope" value="Bacteria"/>
</dbReference>
<dbReference type="EnsemblBacteria" id="CAJ68129">
    <property type="protein sequence ID" value="CAJ68129"/>
    <property type="gene ID" value="CD630_12730"/>
</dbReference>
<dbReference type="STRING" id="272563.CD630_12730"/>
<dbReference type="Gene3D" id="3.40.50.450">
    <property type="match status" value="1"/>
</dbReference>
<dbReference type="InterPro" id="IPR057666">
    <property type="entry name" value="DrpA_SLOG"/>
</dbReference>
<evidence type="ECO:0000313" key="4">
    <source>
        <dbReference type="Proteomes" id="UP000001978"/>
    </source>
</evidence>
<dbReference type="PANTHER" id="PTHR43022:SF1">
    <property type="entry name" value="PROTEIN SMF"/>
    <property type="match status" value="1"/>
</dbReference>
<feature type="domain" description="Smf/DprA SLOG" evidence="2">
    <location>
        <begin position="82"/>
        <end position="292"/>
    </location>
</feature>
<gene>
    <name evidence="3" type="ordered locus">CD630_12730</name>
</gene>
<proteinExistence type="inferred from homology"/>
<dbReference type="AlphaFoldDB" id="Q18BD7"/>
<comment type="similarity">
    <text evidence="1">Belongs to the DprA/Smf family.</text>
</comment>
<dbReference type="EMBL" id="AM180355">
    <property type="protein sequence ID" value="CAJ68129.1"/>
    <property type="molecule type" value="Genomic_DNA"/>
</dbReference>
<dbReference type="PhylomeDB" id="Q18BD7"/>
<protein>
    <submittedName>
        <fullName evidence="3">DNA processing Smf single strand binding protein</fullName>
    </submittedName>
</protein>
<dbReference type="KEGG" id="cdf:CD630_12730"/>
<dbReference type="PATRIC" id="fig|272563.8.peg.1338"/>
<dbReference type="SUPFAM" id="SSF102405">
    <property type="entry name" value="MCP/YpsA-like"/>
    <property type="match status" value="1"/>
</dbReference>
<reference evidence="3 4" key="1">
    <citation type="journal article" date="2006" name="Nat. Genet.">
        <title>The multidrug-resistant human pathogen Clostridium difficile has a highly mobile, mosaic genome.</title>
        <authorList>
            <person name="Sebaihia M."/>
            <person name="Wren B.W."/>
            <person name="Mullany P."/>
            <person name="Fairweather N.F."/>
            <person name="Minton N."/>
            <person name="Stabler R."/>
            <person name="Thomson N.R."/>
            <person name="Roberts A.P."/>
            <person name="Cerdeno-Tarraga A.M."/>
            <person name="Wang H."/>
            <person name="Holden M.T.G."/>
            <person name="Wright A."/>
            <person name="Churcher C."/>
            <person name="Quail M.A."/>
            <person name="Baker S."/>
            <person name="Bason N."/>
            <person name="Brooks K."/>
            <person name="Chillingworth T."/>
            <person name="Cronin A."/>
            <person name="Davis P."/>
            <person name="Dowd L."/>
            <person name="Fraser A."/>
            <person name="Feltwell T."/>
            <person name="Hance Z."/>
            <person name="Holroyd S."/>
            <person name="Jagels K."/>
            <person name="Moule S."/>
            <person name="Mungall K."/>
            <person name="Price C."/>
            <person name="Rabbinowitsch R."/>
            <person name="Sharp S."/>
            <person name="Simmonds M."/>
            <person name="Steven K."/>
            <person name="Unwin L."/>
            <person name="Whithead S."/>
            <person name="Dupuy B."/>
            <person name="Dougan G."/>
            <person name="Barrell B.and.Parkhill.J."/>
        </authorList>
    </citation>
    <scope>NUCLEOTIDE SEQUENCE [LARGE SCALE GENOMIC DNA]</scope>
    <source>
        <strain evidence="3 4">630</strain>
    </source>
</reference>
<name>Q18BD7_CLOD6</name>
<evidence type="ECO:0000259" key="2">
    <source>
        <dbReference type="Pfam" id="PF02481"/>
    </source>
</evidence>
<evidence type="ECO:0000313" key="3">
    <source>
        <dbReference type="EMBL" id="CAJ68129.1"/>
    </source>
</evidence>
<dbReference type="Proteomes" id="UP000001978">
    <property type="component" value="Chromosome"/>
</dbReference>
<dbReference type="BioCyc" id="PDIF272563:G12WB-1407-MONOMER"/>
<dbReference type="PANTHER" id="PTHR43022">
    <property type="entry name" value="PROTEIN SMF"/>
    <property type="match status" value="1"/>
</dbReference>
<organism evidence="3 4">
    <name type="scientific">Clostridioides difficile (strain 630)</name>
    <name type="common">Peptoclostridium difficile</name>
    <dbReference type="NCBI Taxonomy" id="272563"/>
    <lineage>
        <taxon>Bacteria</taxon>
        <taxon>Bacillati</taxon>
        <taxon>Bacillota</taxon>
        <taxon>Clostridia</taxon>
        <taxon>Peptostreptococcales</taxon>
        <taxon>Peptostreptococcaceae</taxon>
        <taxon>Clostridioides</taxon>
    </lineage>
</organism>
<dbReference type="InterPro" id="IPR003488">
    <property type="entry name" value="DprA"/>
</dbReference>
<sequence>MDFMEKRDTYLWLKSIGGITTKTIEIIENEIVNIEDIFDFSEKEIYNLKNISLNIRKNIVKYRGHAYLENIKELLYKKAIKYICKYDKEYPENLKNIYNAPKLLFYKGDIGLVNNNFNIAIVGSRKPTAYGINCAKTISCQLSQYGVNIVSGLAIGIDAYSHIGCMSGKSKTIAVLGSGVDNPLPKQNLHLSNKILENGGLLLSEYNINSTVAPYHFSNRNRIISGLSDGVVVVEAAIKSGALITVDFALEHGKNVFAIPGNINSQMSRGCHKIIKEGAKLIENIDDILNEYNIFNIIDKKINQKYDNISLNAKSKQIIEAIKREGNLHIDSICDYTGIEIKYVNSIINELVLNELVVEMNNKTYSLNV</sequence>
<evidence type="ECO:0000256" key="1">
    <source>
        <dbReference type="ARBA" id="ARBA00006525"/>
    </source>
</evidence>